<keyword evidence="2 5" id="KW-0347">Helicase</keyword>
<dbReference type="KEGG" id="tni:TVNIR_2278"/>
<dbReference type="InterPro" id="IPR038718">
    <property type="entry name" value="SNF2-like_sf"/>
</dbReference>
<dbReference type="GO" id="GO:0004386">
    <property type="term" value="F:helicase activity"/>
    <property type="evidence" value="ECO:0007669"/>
    <property type="project" value="UniProtKB-KW"/>
</dbReference>
<dbReference type="SUPFAM" id="SSF52540">
    <property type="entry name" value="P-loop containing nucleoside triphosphate hydrolases"/>
    <property type="match status" value="2"/>
</dbReference>
<dbReference type="InterPro" id="IPR014001">
    <property type="entry name" value="Helicase_ATP-bd"/>
</dbReference>
<dbReference type="PATRIC" id="fig|1255043.3.peg.2299"/>
<dbReference type="Pfam" id="PF00271">
    <property type="entry name" value="Helicase_C"/>
    <property type="match status" value="1"/>
</dbReference>
<sequence length="965" mass="108608">MASRFIEQLRRSQTHAASSLRSTQQLRYQLDAGAEALHLSLHVATVAPNGSIEATVPYRLQPAHLRHPPPFLSPDDRRLLNALSVHAPGWVQSSAGPLPDSLDLDWLRQLLDTRRVQDGEGNPMCWGTPVAAGCGWRVDPDDGCQRLVWELPEPLRPLPTRPPGYWDPTTGQCGEIRSEYPPAAVAWLANAPALPPDAVAAFLRDQGTRLASWGLPQPRPLPRRRLRPAPGGMLRLFSLPEGTPGTRDRMRLGFRYTDEGQEAVFEAGDAQSDCTVVAPDAGERLVFQRDPVREDGLRLQLHAALSSCAPRVQDVRDIAFAEPRGWVEAMTRVLPALRAEGWRIEIEPGFRQYWVRPDSVAVDTRWLDRDWFELALRIELDGKPVALLPLLARLHDRYPVSELRNMPADREIALSMDDGRQVLMPVGRVLHWIQIFGELLDGETIQGHLRLPASQATRLAELDDGATVFGADNTGLLEQARTLRRGVTTEDFRTPPGLHAQLRGYQRLGIAWLQQRQRLELGGILADDMGLGKTLQVLAHLMLERAEGRLHRPALVVAPTSVLGNWIAEARRFCPELRVLLLHGAARQPLWAAVDRHELLVTSYAVLANDLDQWRGQELSAVFLDEAQAIRNPRTRIHRAVRELRASARFCLTGTPLQNHLGDLWALLDFVLPGCLDSEAAFRRRYRRPIEDDGDTLRAQALFDRIAPFLLRRTKAEVATDLPAKTEVTLRLPLEGAQRELYELLRQRSLAELRATPGDHGPEPLNVLNALLQLRQLCCDPRLLDAERYRDTGSAKREHLRAMVRELVEEGRVLLVFSQFRRMLDWISEDLTESGIEHQMLTGRTQNRQAVIDAFRQGAGQVFLISLKAGGTGLNLTRADTVIHYDPWWNDAAERQATDRAYRIGQTQPVFVYRLLAEDTVEERVHALQIHKRRQLEGVYAAAESEGERLRLTHSELLDLLEQGG</sequence>
<reference evidence="5" key="1">
    <citation type="submission" date="2015-12" db="EMBL/GenBank/DDBJ databases">
        <authorList>
            <person name="Tikhonova T.V."/>
            <person name="Pavlov A.R."/>
            <person name="Beletsky A.V."/>
            <person name="Mardanov A.V."/>
            <person name="Sorokin D.Y."/>
            <person name="Ravin N.V."/>
            <person name="Popov V.O."/>
        </authorList>
    </citation>
    <scope>NUCLEOTIDE SEQUENCE</scope>
    <source>
        <strain evidence="5">DSM 14787</strain>
    </source>
</reference>
<dbReference type="RefSeq" id="WP_015259051.1">
    <property type="nucleotide sequence ID" value="NC_019902.2"/>
</dbReference>
<protein>
    <submittedName>
        <fullName evidence="5">Helicase, SNF2/RAD54 family</fullName>
    </submittedName>
</protein>
<dbReference type="EMBL" id="CP003989">
    <property type="protein sequence ID" value="AGA33930.1"/>
    <property type="molecule type" value="Genomic_DNA"/>
</dbReference>
<dbReference type="AlphaFoldDB" id="L0DYA4"/>
<evidence type="ECO:0000313" key="5">
    <source>
        <dbReference type="EMBL" id="AGA33930.1"/>
    </source>
</evidence>
<name>L0DYA4_THIND</name>
<accession>L0DYA4</accession>
<dbReference type="Pfam" id="PF00176">
    <property type="entry name" value="SNF2-rel_dom"/>
    <property type="match status" value="1"/>
</dbReference>
<dbReference type="Gene3D" id="3.40.50.300">
    <property type="entry name" value="P-loop containing nucleotide triphosphate hydrolases"/>
    <property type="match status" value="1"/>
</dbReference>
<dbReference type="InterPro" id="IPR000330">
    <property type="entry name" value="SNF2_N"/>
</dbReference>
<keyword evidence="2 5" id="KW-0547">Nucleotide-binding</keyword>
<dbReference type="GO" id="GO:0016787">
    <property type="term" value="F:hydrolase activity"/>
    <property type="evidence" value="ECO:0007669"/>
    <property type="project" value="UniProtKB-KW"/>
</dbReference>
<dbReference type="PROSITE" id="PS51192">
    <property type="entry name" value="HELICASE_ATP_BIND_1"/>
    <property type="match status" value="1"/>
</dbReference>
<gene>
    <name evidence="5" type="ordered locus">TVNIR_2278</name>
</gene>
<dbReference type="Gene3D" id="3.40.50.10810">
    <property type="entry name" value="Tandem AAA-ATPase domain"/>
    <property type="match status" value="1"/>
</dbReference>
<dbReference type="PANTHER" id="PTHR10799">
    <property type="entry name" value="SNF2/RAD54 HELICASE FAMILY"/>
    <property type="match status" value="1"/>
</dbReference>
<dbReference type="SMART" id="SM00490">
    <property type="entry name" value="HELICc"/>
    <property type="match status" value="1"/>
</dbReference>
<dbReference type="InterPro" id="IPR027417">
    <property type="entry name" value="P-loop_NTPase"/>
</dbReference>
<dbReference type="PROSITE" id="PS51194">
    <property type="entry name" value="HELICASE_CTER"/>
    <property type="match status" value="1"/>
</dbReference>
<dbReference type="eggNOG" id="COG0553">
    <property type="taxonomic scope" value="Bacteria"/>
</dbReference>
<organism evidence="5 6">
    <name type="scientific">Thioalkalivibrio nitratireducens (strain DSM 14787 / UNIQEM 213 / ALEN2)</name>
    <dbReference type="NCBI Taxonomy" id="1255043"/>
    <lineage>
        <taxon>Bacteria</taxon>
        <taxon>Pseudomonadati</taxon>
        <taxon>Pseudomonadota</taxon>
        <taxon>Gammaproteobacteria</taxon>
        <taxon>Chromatiales</taxon>
        <taxon>Ectothiorhodospiraceae</taxon>
        <taxon>Thioalkalivibrio</taxon>
    </lineage>
</organism>
<keyword evidence="6" id="KW-1185">Reference proteome</keyword>
<dbReference type="SMART" id="SM00487">
    <property type="entry name" value="DEXDc"/>
    <property type="match status" value="1"/>
</dbReference>
<evidence type="ECO:0000259" key="4">
    <source>
        <dbReference type="PROSITE" id="PS51194"/>
    </source>
</evidence>
<evidence type="ECO:0000313" key="6">
    <source>
        <dbReference type="Proteomes" id="UP000010809"/>
    </source>
</evidence>
<proteinExistence type="predicted"/>
<dbReference type="GO" id="GO:0005524">
    <property type="term" value="F:ATP binding"/>
    <property type="evidence" value="ECO:0007669"/>
    <property type="project" value="InterPro"/>
</dbReference>
<dbReference type="CDD" id="cd18793">
    <property type="entry name" value="SF2_C_SNF"/>
    <property type="match status" value="1"/>
</dbReference>
<dbReference type="Proteomes" id="UP000010809">
    <property type="component" value="Chromosome"/>
</dbReference>
<keyword evidence="1" id="KW-0378">Hydrolase</keyword>
<dbReference type="HOGENOM" id="CLU_000315_21_0_6"/>
<dbReference type="InterPro" id="IPR001650">
    <property type="entry name" value="Helicase_C-like"/>
</dbReference>
<keyword evidence="2 5" id="KW-0067">ATP-binding</keyword>
<dbReference type="STRING" id="1255043.TVNIR_2278"/>
<feature type="domain" description="Helicase C-terminal" evidence="4">
    <location>
        <begin position="799"/>
        <end position="947"/>
    </location>
</feature>
<feature type="domain" description="Helicase ATP-binding" evidence="3">
    <location>
        <begin position="514"/>
        <end position="674"/>
    </location>
</feature>
<dbReference type="CDD" id="cd18012">
    <property type="entry name" value="DEXQc_arch_SWI2_SNF2"/>
    <property type="match status" value="1"/>
</dbReference>
<evidence type="ECO:0000256" key="2">
    <source>
        <dbReference type="ARBA" id="ARBA00022806"/>
    </source>
</evidence>
<dbReference type="InterPro" id="IPR049730">
    <property type="entry name" value="SNF2/RAD54-like_C"/>
</dbReference>
<evidence type="ECO:0000256" key="1">
    <source>
        <dbReference type="ARBA" id="ARBA00022801"/>
    </source>
</evidence>
<evidence type="ECO:0000259" key="3">
    <source>
        <dbReference type="PROSITE" id="PS51192"/>
    </source>
</evidence>
<dbReference type="OrthoDB" id="9772064at2"/>